<gene>
    <name evidence="1" type="ORF">A9C19_06710</name>
</gene>
<dbReference type="KEGG" id="bwh:A9C19_06710"/>
<dbReference type="AlphaFoldDB" id="A0A1L3MQD8"/>
<proteinExistence type="predicted"/>
<evidence type="ECO:0000313" key="1">
    <source>
        <dbReference type="EMBL" id="APH04464.1"/>
    </source>
</evidence>
<dbReference type="EMBL" id="CP016020">
    <property type="protein sequence ID" value="APH04464.1"/>
    <property type="molecule type" value="Genomic_DNA"/>
</dbReference>
<dbReference type="STRING" id="1547283.A9C19_06710"/>
<evidence type="ECO:0000313" key="2">
    <source>
        <dbReference type="Proteomes" id="UP000181936"/>
    </source>
</evidence>
<dbReference type="Proteomes" id="UP000181936">
    <property type="component" value="Chromosome"/>
</dbReference>
<reference evidence="1 2" key="1">
    <citation type="journal article" date="2016" name="Sci. Rep.">
        <title>Complete genome sequence and transcriptomic analysis of a novel marine strain Bacillus weihaiensis reveals the mechanism of brown algae degradation.</title>
        <authorList>
            <person name="Zhu Y."/>
            <person name="Chen P."/>
            <person name="Bao Y."/>
            <person name="Men Y."/>
            <person name="Zeng Y."/>
            <person name="Yang J."/>
            <person name="Sun J."/>
            <person name="Sun Y."/>
        </authorList>
    </citation>
    <scope>NUCLEOTIDE SEQUENCE [LARGE SCALE GENOMIC DNA]</scope>
    <source>
        <strain evidence="1 2">Alg07</strain>
    </source>
</reference>
<keyword evidence="2" id="KW-1185">Reference proteome</keyword>
<organism evidence="1 2">
    <name type="scientific">Bacillus weihaiensis</name>
    <dbReference type="NCBI Taxonomy" id="1547283"/>
    <lineage>
        <taxon>Bacteria</taxon>
        <taxon>Bacillati</taxon>
        <taxon>Bacillota</taxon>
        <taxon>Bacilli</taxon>
        <taxon>Bacillales</taxon>
        <taxon>Bacillaceae</taxon>
        <taxon>Bacillus</taxon>
    </lineage>
</organism>
<sequence length="87" mass="10676">MKINKKLAKKTAKKFHFLAVFLFFSFHLRNHYVKYKKRKIFRQNELLRKCQMAYVVEKQSILKENLIFLIFLKFFRKNKGNSVLMSK</sequence>
<accession>A0A1L3MQD8</accession>
<protein>
    <submittedName>
        <fullName evidence="1">Uncharacterized protein</fullName>
    </submittedName>
</protein>
<name>A0A1L3MQD8_9BACI</name>